<evidence type="ECO:0000313" key="1">
    <source>
        <dbReference type="EMBL" id="UQZ83392.1"/>
    </source>
</evidence>
<dbReference type="Gene3D" id="1.25.40.10">
    <property type="entry name" value="Tetratricopeptide repeat domain"/>
    <property type="match status" value="1"/>
</dbReference>
<dbReference type="Proteomes" id="UP001057134">
    <property type="component" value="Chromosome"/>
</dbReference>
<dbReference type="Pfam" id="PF09986">
    <property type="entry name" value="DUF2225"/>
    <property type="match status" value="1"/>
</dbReference>
<sequence length="231" mass="27134">MAVEPLFQVKIDCAYCETSFQTSRVRPSFKKATRTDTDFCVHYKDVNPDYYVVRVCPACGYAATENMSEQFSPAQRDMFQTKIAAQWTNKDYGLERNWDDAMQTYKLALVCAQLKNEKGRVIAGLLHHIAWLYRYKNDEEQERRFLQFALEAYTGVFETEGAELNNARLMYLLGELNRRLGRYHEAVQWFSRVVNDKRIMDSAMIRACREQWTATREEMLAERMEPPEELA</sequence>
<accession>A0ABY4RPV8</accession>
<dbReference type="RefSeq" id="WP_249865411.1">
    <property type="nucleotide sequence ID" value="NZ_CP027059.1"/>
</dbReference>
<dbReference type="EMBL" id="CP027059">
    <property type="protein sequence ID" value="UQZ83392.1"/>
    <property type="molecule type" value="Genomic_DNA"/>
</dbReference>
<keyword evidence="2" id="KW-1185">Reference proteome</keyword>
<name>A0ABY4RPV8_9BACL</name>
<organism evidence="1 2">
    <name type="scientific">Paenibacillus konkukensis</name>
    <dbReference type="NCBI Taxonomy" id="2020716"/>
    <lineage>
        <taxon>Bacteria</taxon>
        <taxon>Bacillati</taxon>
        <taxon>Bacillota</taxon>
        <taxon>Bacilli</taxon>
        <taxon>Bacillales</taxon>
        <taxon>Paenibacillaceae</taxon>
        <taxon>Paenibacillus</taxon>
    </lineage>
</organism>
<dbReference type="InterPro" id="IPR018708">
    <property type="entry name" value="DUF2225"/>
</dbReference>
<dbReference type="InterPro" id="IPR011990">
    <property type="entry name" value="TPR-like_helical_dom_sf"/>
</dbReference>
<proteinExistence type="predicted"/>
<reference evidence="1" key="2">
    <citation type="journal article" date="2021" name="J Anim Sci Technol">
        <title>Complete genome sequence of Paenibacillus konkukensis sp. nov. SK3146 as a potential probiotic strain.</title>
        <authorList>
            <person name="Jung H.I."/>
            <person name="Park S."/>
            <person name="Niu K.M."/>
            <person name="Lee S.W."/>
            <person name="Kothari D."/>
            <person name="Yi K.J."/>
            <person name="Kim S.K."/>
        </authorList>
    </citation>
    <scope>NUCLEOTIDE SEQUENCE</scope>
    <source>
        <strain evidence="1">SK3146</strain>
    </source>
</reference>
<reference evidence="1" key="1">
    <citation type="submission" date="2018-02" db="EMBL/GenBank/DDBJ databases">
        <authorList>
            <person name="Kim S.-K."/>
            <person name="Jung H.-I."/>
            <person name="Lee S.-W."/>
        </authorList>
    </citation>
    <scope>NUCLEOTIDE SEQUENCE</scope>
    <source>
        <strain evidence="1">SK3146</strain>
    </source>
</reference>
<protein>
    <recommendedName>
        <fullName evidence="3">DUF2225 domain-containing protein</fullName>
    </recommendedName>
</protein>
<evidence type="ECO:0008006" key="3">
    <source>
        <dbReference type="Google" id="ProtNLM"/>
    </source>
</evidence>
<evidence type="ECO:0000313" key="2">
    <source>
        <dbReference type="Proteomes" id="UP001057134"/>
    </source>
</evidence>
<dbReference type="SUPFAM" id="SSF48452">
    <property type="entry name" value="TPR-like"/>
    <property type="match status" value="1"/>
</dbReference>
<gene>
    <name evidence="1" type="ORF">SK3146_02579</name>
</gene>